<organism evidence="1">
    <name type="scientific">Cladocopium goreaui</name>
    <dbReference type="NCBI Taxonomy" id="2562237"/>
    <lineage>
        <taxon>Eukaryota</taxon>
        <taxon>Sar</taxon>
        <taxon>Alveolata</taxon>
        <taxon>Dinophyceae</taxon>
        <taxon>Suessiales</taxon>
        <taxon>Symbiodiniaceae</taxon>
        <taxon>Cladocopium</taxon>
    </lineage>
</organism>
<reference evidence="2 3" key="2">
    <citation type="submission" date="2024-05" db="EMBL/GenBank/DDBJ databases">
        <authorList>
            <person name="Chen Y."/>
            <person name="Shah S."/>
            <person name="Dougan E. K."/>
            <person name="Thang M."/>
            <person name="Chan C."/>
        </authorList>
    </citation>
    <scope>NUCLEOTIDE SEQUENCE [LARGE SCALE GENOMIC DNA]</scope>
</reference>
<proteinExistence type="predicted"/>
<dbReference type="Proteomes" id="UP001152797">
    <property type="component" value="Unassembled WGS sequence"/>
</dbReference>
<evidence type="ECO:0000313" key="3">
    <source>
        <dbReference type="Proteomes" id="UP001152797"/>
    </source>
</evidence>
<dbReference type="EMBL" id="CAMXCT030000465">
    <property type="protein sequence ID" value="CAL4766493.1"/>
    <property type="molecule type" value="Genomic_DNA"/>
</dbReference>
<gene>
    <name evidence="1" type="ORF">C1SCF055_LOCUS7153</name>
</gene>
<dbReference type="EMBL" id="CAMXCT020000465">
    <property type="protein sequence ID" value="CAL1132556.1"/>
    <property type="molecule type" value="Genomic_DNA"/>
</dbReference>
<dbReference type="EMBL" id="CAMXCT010000465">
    <property type="protein sequence ID" value="CAI3979181.1"/>
    <property type="molecule type" value="Genomic_DNA"/>
</dbReference>
<comment type="caution">
    <text evidence="1">The sequence shown here is derived from an EMBL/GenBank/DDBJ whole genome shotgun (WGS) entry which is preliminary data.</text>
</comment>
<evidence type="ECO:0000313" key="2">
    <source>
        <dbReference type="EMBL" id="CAL4766493.1"/>
    </source>
</evidence>
<accession>A0A9P1BW48</accession>
<protein>
    <submittedName>
        <fullName evidence="1">Uncharacterized protein</fullName>
    </submittedName>
</protein>
<sequence length="111" mass="11872">MSQVCADVNEIEMQRLHQNPQAACTAQKAKSSTGGWCHETATQTLISKDTRAVDHNNTISLTRASQKAICKLLFKDGEPVADLGILGAGVGQTGHALRAVLPKLDSQWSTT</sequence>
<dbReference type="AlphaFoldDB" id="A0A9P1BW48"/>
<keyword evidence="3" id="KW-1185">Reference proteome</keyword>
<evidence type="ECO:0000313" key="1">
    <source>
        <dbReference type="EMBL" id="CAI3979181.1"/>
    </source>
</evidence>
<reference evidence="1" key="1">
    <citation type="submission" date="2022-10" db="EMBL/GenBank/DDBJ databases">
        <authorList>
            <person name="Chen Y."/>
            <person name="Dougan E. K."/>
            <person name="Chan C."/>
            <person name="Rhodes N."/>
            <person name="Thang M."/>
        </authorList>
    </citation>
    <scope>NUCLEOTIDE SEQUENCE</scope>
</reference>
<name>A0A9P1BW48_9DINO</name>